<dbReference type="Gene3D" id="3.40.50.720">
    <property type="entry name" value="NAD(P)-binding Rossmann-like Domain"/>
    <property type="match status" value="1"/>
</dbReference>
<dbReference type="STRING" id="1076256.A0A2H3BXW7"/>
<feature type="transmembrane region" description="Helical" evidence="1">
    <location>
        <begin position="7"/>
        <end position="26"/>
    </location>
</feature>
<dbReference type="InterPro" id="IPR051783">
    <property type="entry name" value="NAD(P)-dependent_oxidoreduct"/>
</dbReference>
<evidence type="ECO:0000313" key="4">
    <source>
        <dbReference type="Proteomes" id="UP000218334"/>
    </source>
</evidence>
<evidence type="ECO:0000256" key="1">
    <source>
        <dbReference type="SAM" id="Phobius"/>
    </source>
</evidence>
<dbReference type="InterPro" id="IPR001509">
    <property type="entry name" value="Epimerase_deHydtase"/>
</dbReference>
<sequence length="348" mass="38428">MSSSSKLIFVTGGTGFIGFHILTQLLDKGYSVRAAARGPKVDILKKALSVNYSKNFEVVEVADVTSGDLSQYLQGVDGIIHSAAPLPGRVDPETAFKISIEGSLHIIREAIKAKIPRVVATSSIVTYPFPIGPFGVDDWNPITKEEAIASGSPFHVYVAEKKYSDLAVVEFAESHPEIDITLVGPPFNFGPFAPGFELLISEPNLHSLSTNESFYALLRRSYTDFLALPGAIDVRDSARAHVLALESRPSSEVGRKRFAVCSPDESSYKDALDIIAKERPELKDRLADGKHAPEWPSYTLPVNWERLEYVLRLKADSFIPWKKTVLDAVDSLLRIEELWKEKGFEVPV</sequence>
<protein>
    <submittedName>
        <fullName evidence="3">NAD(P)-binding protein</fullName>
    </submittedName>
</protein>
<reference evidence="4" key="1">
    <citation type="journal article" date="2017" name="Nat. Ecol. Evol.">
        <title>Genome expansion and lineage-specific genetic innovations in the forest pathogenic fungi Armillaria.</title>
        <authorList>
            <person name="Sipos G."/>
            <person name="Prasanna A.N."/>
            <person name="Walter M.C."/>
            <person name="O'Connor E."/>
            <person name="Balint B."/>
            <person name="Krizsan K."/>
            <person name="Kiss B."/>
            <person name="Hess J."/>
            <person name="Varga T."/>
            <person name="Slot J."/>
            <person name="Riley R."/>
            <person name="Boka B."/>
            <person name="Rigling D."/>
            <person name="Barry K."/>
            <person name="Lee J."/>
            <person name="Mihaltcheva S."/>
            <person name="LaButti K."/>
            <person name="Lipzen A."/>
            <person name="Waldron R."/>
            <person name="Moloney N.M."/>
            <person name="Sperisen C."/>
            <person name="Kredics L."/>
            <person name="Vagvoelgyi C."/>
            <person name="Patrignani A."/>
            <person name="Fitzpatrick D."/>
            <person name="Nagy I."/>
            <person name="Doyle S."/>
            <person name="Anderson J.B."/>
            <person name="Grigoriev I.V."/>
            <person name="Gueldener U."/>
            <person name="Muensterkoetter M."/>
            <person name="Nagy L.G."/>
        </authorList>
    </citation>
    <scope>NUCLEOTIDE SEQUENCE [LARGE SCALE GENOMIC DNA]</scope>
    <source>
        <strain evidence="4">28-4</strain>
    </source>
</reference>
<dbReference type="GO" id="GO:0005737">
    <property type="term" value="C:cytoplasm"/>
    <property type="evidence" value="ECO:0007669"/>
    <property type="project" value="TreeGrafter"/>
</dbReference>
<name>A0A2H3BXW7_9AGAR</name>
<dbReference type="PANTHER" id="PTHR48079:SF6">
    <property type="entry name" value="NAD(P)-BINDING DOMAIN-CONTAINING PROTEIN-RELATED"/>
    <property type="match status" value="1"/>
</dbReference>
<evidence type="ECO:0000259" key="2">
    <source>
        <dbReference type="Pfam" id="PF01370"/>
    </source>
</evidence>
<dbReference type="AlphaFoldDB" id="A0A2H3BXW7"/>
<organism evidence="3 4">
    <name type="scientific">Armillaria solidipes</name>
    <dbReference type="NCBI Taxonomy" id="1076256"/>
    <lineage>
        <taxon>Eukaryota</taxon>
        <taxon>Fungi</taxon>
        <taxon>Dikarya</taxon>
        <taxon>Basidiomycota</taxon>
        <taxon>Agaricomycotina</taxon>
        <taxon>Agaricomycetes</taxon>
        <taxon>Agaricomycetidae</taxon>
        <taxon>Agaricales</taxon>
        <taxon>Marasmiineae</taxon>
        <taxon>Physalacriaceae</taxon>
        <taxon>Armillaria</taxon>
    </lineage>
</organism>
<proteinExistence type="predicted"/>
<dbReference type="Pfam" id="PF01370">
    <property type="entry name" value="Epimerase"/>
    <property type="match status" value="1"/>
</dbReference>
<feature type="domain" description="NAD-dependent epimerase/dehydratase" evidence="2">
    <location>
        <begin position="8"/>
        <end position="248"/>
    </location>
</feature>
<gene>
    <name evidence="3" type="ORF">ARMSODRAFT_957798</name>
</gene>
<keyword evidence="4" id="KW-1185">Reference proteome</keyword>
<dbReference type="PANTHER" id="PTHR48079">
    <property type="entry name" value="PROTEIN YEEZ"/>
    <property type="match status" value="1"/>
</dbReference>
<keyword evidence="1" id="KW-1133">Transmembrane helix</keyword>
<dbReference type="Proteomes" id="UP000218334">
    <property type="component" value="Unassembled WGS sequence"/>
</dbReference>
<keyword evidence="1" id="KW-0472">Membrane</keyword>
<dbReference type="GO" id="GO:0004029">
    <property type="term" value="F:aldehyde dehydrogenase (NAD+) activity"/>
    <property type="evidence" value="ECO:0007669"/>
    <property type="project" value="TreeGrafter"/>
</dbReference>
<keyword evidence="1" id="KW-0812">Transmembrane</keyword>
<dbReference type="EMBL" id="KZ293431">
    <property type="protein sequence ID" value="PBK68733.1"/>
    <property type="molecule type" value="Genomic_DNA"/>
</dbReference>
<evidence type="ECO:0000313" key="3">
    <source>
        <dbReference type="EMBL" id="PBK68733.1"/>
    </source>
</evidence>
<dbReference type="SUPFAM" id="SSF51735">
    <property type="entry name" value="NAD(P)-binding Rossmann-fold domains"/>
    <property type="match status" value="1"/>
</dbReference>
<dbReference type="InterPro" id="IPR036291">
    <property type="entry name" value="NAD(P)-bd_dom_sf"/>
</dbReference>
<accession>A0A2H3BXW7</accession>